<comment type="caution">
    <text evidence="1">The sequence shown here is derived from an EMBL/GenBank/DDBJ whole genome shotgun (WGS) entry which is preliminary data.</text>
</comment>
<organism evidence="1 2">
    <name type="scientific">Persea americana</name>
    <name type="common">Avocado</name>
    <dbReference type="NCBI Taxonomy" id="3435"/>
    <lineage>
        <taxon>Eukaryota</taxon>
        <taxon>Viridiplantae</taxon>
        <taxon>Streptophyta</taxon>
        <taxon>Embryophyta</taxon>
        <taxon>Tracheophyta</taxon>
        <taxon>Spermatophyta</taxon>
        <taxon>Magnoliopsida</taxon>
        <taxon>Magnoliidae</taxon>
        <taxon>Laurales</taxon>
        <taxon>Lauraceae</taxon>
        <taxon>Persea</taxon>
    </lineage>
</organism>
<gene>
    <name evidence="1" type="ORF">MRB53_031772</name>
</gene>
<evidence type="ECO:0000313" key="1">
    <source>
        <dbReference type="EMBL" id="KAJ8623243.1"/>
    </source>
</evidence>
<evidence type="ECO:0000313" key="2">
    <source>
        <dbReference type="Proteomes" id="UP001234297"/>
    </source>
</evidence>
<protein>
    <submittedName>
        <fullName evidence="1">Uncharacterized protein</fullName>
    </submittedName>
</protein>
<sequence length="226" mass="25340">MCGGAIISDLLLLDFKDNIGACGDLDQTSFKPEGLIKSLSAGKQGNISSKNRVPKEAEEKKKKKRALKHLYRGIRQRPWGKWAAEIRDPVKGARVWLGTFNTAQEAAMAYDHAAKKIRGHKAKLNFPLTKPAPTNSVPNSDVPNPNSLTQPNVNYLYQELSFPKEEPNPPSFQSFSEMDTNVGWNERISSLESFLGLDHESGESVTRDYSVDVWFSDDVVTRHLFY</sequence>
<keyword evidence="2" id="KW-1185">Reference proteome</keyword>
<accession>A0ACC2KQ09</accession>
<proteinExistence type="predicted"/>
<dbReference type="Proteomes" id="UP001234297">
    <property type="component" value="Chromosome 10"/>
</dbReference>
<name>A0ACC2KQ09_PERAE</name>
<dbReference type="EMBL" id="CM056818">
    <property type="protein sequence ID" value="KAJ8623243.1"/>
    <property type="molecule type" value="Genomic_DNA"/>
</dbReference>
<reference evidence="1 2" key="1">
    <citation type="journal article" date="2022" name="Hortic Res">
        <title>A haplotype resolved chromosomal level avocado genome allows analysis of novel avocado genes.</title>
        <authorList>
            <person name="Nath O."/>
            <person name="Fletcher S.J."/>
            <person name="Hayward A."/>
            <person name="Shaw L.M."/>
            <person name="Masouleh A.K."/>
            <person name="Furtado A."/>
            <person name="Henry R.J."/>
            <person name="Mitter N."/>
        </authorList>
    </citation>
    <scope>NUCLEOTIDE SEQUENCE [LARGE SCALE GENOMIC DNA]</scope>
    <source>
        <strain evidence="2">cv. Hass</strain>
    </source>
</reference>